<evidence type="ECO:0000313" key="1">
    <source>
        <dbReference type="EMBL" id="EHK52798.1"/>
    </source>
</evidence>
<reference evidence="1 2" key="1">
    <citation type="journal article" date="2012" name="J. Bacteriol.">
        <title>Draft Genome Sequence of Mesorhizobium alhagi CCNWXJ12-2T, a Novel Salt-Resistant Species Isolated from the Desert of Northwestern China.</title>
        <authorList>
            <person name="Zhou M."/>
            <person name="Chen W."/>
            <person name="Chen H."/>
            <person name="Wei G."/>
        </authorList>
    </citation>
    <scope>NUCLEOTIDE SEQUENCE [LARGE SCALE GENOMIC DNA]</scope>
    <source>
        <strain evidence="1 2">CCNWXJ12-2</strain>
    </source>
</reference>
<dbReference type="Proteomes" id="UP000003250">
    <property type="component" value="Unassembled WGS sequence"/>
</dbReference>
<name>H0I2J6_9HYPH</name>
<dbReference type="EMBL" id="AHAM01000301">
    <property type="protein sequence ID" value="EHK52798.1"/>
    <property type="molecule type" value="Genomic_DNA"/>
</dbReference>
<gene>
    <name evidence="1" type="ORF">MAXJ12_33499</name>
</gene>
<evidence type="ECO:0000313" key="2">
    <source>
        <dbReference type="Proteomes" id="UP000003250"/>
    </source>
</evidence>
<proteinExistence type="predicted"/>
<organism evidence="1 2">
    <name type="scientific">Mesorhizobium alhagi CCNWXJ12-2</name>
    <dbReference type="NCBI Taxonomy" id="1107882"/>
    <lineage>
        <taxon>Bacteria</taxon>
        <taxon>Pseudomonadati</taxon>
        <taxon>Pseudomonadota</taxon>
        <taxon>Alphaproteobacteria</taxon>
        <taxon>Hyphomicrobiales</taxon>
        <taxon>Phyllobacteriaceae</taxon>
        <taxon>Allomesorhizobium</taxon>
    </lineage>
</organism>
<keyword evidence="2" id="KW-1185">Reference proteome</keyword>
<dbReference type="PATRIC" id="fig|1107882.3.peg.6471"/>
<dbReference type="AlphaFoldDB" id="H0I2J6"/>
<sequence>MAKKRAWTIQYSRGRPKRIKRYRELLRITRHTLDYLKQTAEKLPLAAGPAGELWQAMVGHYRPLVAQIIAPTERRVLHGKAVHANEKLVSLFSSRMPISSSRPSAVC</sequence>
<accession>H0I2J6</accession>
<protein>
    <submittedName>
        <fullName evidence="1">Putative transposase</fullName>
    </submittedName>
</protein>